<dbReference type="EMBL" id="VOIH02000006">
    <property type="protein sequence ID" value="KAF3443305.1"/>
    <property type="molecule type" value="Genomic_DNA"/>
</dbReference>
<evidence type="ECO:0000256" key="1">
    <source>
        <dbReference type="SAM" id="MobiDB-lite"/>
    </source>
</evidence>
<evidence type="ECO:0000313" key="3">
    <source>
        <dbReference type="EMBL" id="KAF3443305.1"/>
    </source>
</evidence>
<gene>
    <name evidence="3" type="ORF">FNV43_RR12987</name>
</gene>
<feature type="compositionally biased region" description="Acidic residues" evidence="1">
    <location>
        <begin position="51"/>
        <end position="65"/>
    </location>
</feature>
<keyword evidence="4" id="KW-1185">Reference proteome</keyword>
<dbReference type="AlphaFoldDB" id="A0A8K0H0B2"/>
<name>A0A8K0H0B2_9ROSA</name>
<accession>A0A8K0H0B2</accession>
<dbReference type="Pfam" id="PF22936">
    <property type="entry name" value="Pol_BBD"/>
    <property type="match status" value="1"/>
</dbReference>
<sequence length="170" mass="19129">MSHKKSWFKNMDKTYKTKVKIANGSLMEVEGKGDVMMHTIKENDDDKPQGDDDDQIQEHDDDVDDGLQQSIGANLDVSDVSNAGAPPVQEEKIEVQLEPIDAKKKKKKKEKEKEKKTTVVLVDEMKIEASDTKKNEAKASFSMRFGIFPASTSKVECCNFSRDGRLLVTF</sequence>
<proteinExistence type="predicted"/>
<comment type="caution">
    <text evidence="3">The sequence shown here is derived from an EMBL/GenBank/DDBJ whole genome shotgun (WGS) entry which is preliminary data.</text>
</comment>
<dbReference type="OrthoDB" id="1002630at2759"/>
<reference evidence="3" key="1">
    <citation type="submission" date="2020-03" db="EMBL/GenBank/DDBJ databases">
        <title>A high-quality chromosome-level genome assembly of a woody plant with both climbing and erect habits, Rhamnella rubrinervis.</title>
        <authorList>
            <person name="Lu Z."/>
            <person name="Yang Y."/>
            <person name="Zhu X."/>
            <person name="Sun Y."/>
        </authorList>
    </citation>
    <scope>NUCLEOTIDE SEQUENCE</scope>
    <source>
        <strain evidence="3">BYM</strain>
        <tissue evidence="3">Leaf</tissue>
    </source>
</reference>
<feature type="region of interest" description="Disordered" evidence="1">
    <location>
        <begin position="26"/>
        <end position="115"/>
    </location>
</feature>
<protein>
    <recommendedName>
        <fullName evidence="2">Retrovirus-related Pol polyprotein from transposon TNT 1-94-like beta-barrel domain-containing protein</fullName>
    </recommendedName>
</protein>
<dbReference type="InterPro" id="IPR054722">
    <property type="entry name" value="PolX-like_BBD"/>
</dbReference>
<feature type="domain" description="Retrovirus-related Pol polyprotein from transposon TNT 1-94-like beta-barrel" evidence="2">
    <location>
        <begin position="1"/>
        <end position="41"/>
    </location>
</feature>
<dbReference type="Proteomes" id="UP000796880">
    <property type="component" value="Unassembled WGS sequence"/>
</dbReference>
<evidence type="ECO:0000313" key="4">
    <source>
        <dbReference type="Proteomes" id="UP000796880"/>
    </source>
</evidence>
<organism evidence="3 4">
    <name type="scientific">Rhamnella rubrinervis</name>
    <dbReference type="NCBI Taxonomy" id="2594499"/>
    <lineage>
        <taxon>Eukaryota</taxon>
        <taxon>Viridiplantae</taxon>
        <taxon>Streptophyta</taxon>
        <taxon>Embryophyta</taxon>
        <taxon>Tracheophyta</taxon>
        <taxon>Spermatophyta</taxon>
        <taxon>Magnoliopsida</taxon>
        <taxon>eudicotyledons</taxon>
        <taxon>Gunneridae</taxon>
        <taxon>Pentapetalae</taxon>
        <taxon>rosids</taxon>
        <taxon>fabids</taxon>
        <taxon>Rosales</taxon>
        <taxon>Rhamnaceae</taxon>
        <taxon>rhamnoid group</taxon>
        <taxon>Rhamneae</taxon>
        <taxon>Rhamnella</taxon>
    </lineage>
</organism>
<feature type="compositionally biased region" description="Basic and acidic residues" evidence="1">
    <location>
        <begin position="29"/>
        <end position="50"/>
    </location>
</feature>
<evidence type="ECO:0000259" key="2">
    <source>
        <dbReference type="Pfam" id="PF22936"/>
    </source>
</evidence>